<gene>
    <name evidence="1" type="ORF">T265_04940</name>
</gene>
<dbReference type="Proteomes" id="UP000054324">
    <property type="component" value="Unassembled WGS sequence"/>
</dbReference>
<dbReference type="RefSeq" id="XP_009168072.1">
    <property type="nucleotide sequence ID" value="XM_009169808.1"/>
</dbReference>
<name>A0A075AFY4_OPIVI</name>
<keyword evidence="2" id="KW-1185">Reference proteome</keyword>
<organism evidence="1 2">
    <name type="scientific">Opisthorchis viverrini</name>
    <name type="common">Southeast Asian liver fluke</name>
    <dbReference type="NCBI Taxonomy" id="6198"/>
    <lineage>
        <taxon>Eukaryota</taxon>
        <taxon>Metazoa</taxon>
        <taxon>Spiralia</taxon>
        <taxon>Lophotrochozoa</taxon>
        <taxon>Platyhelminthes</taxon>
        <taxon>Trematoda</taxon>
        <taxon>Digenea</taxon>
        <taxon>Opisthorchiida</taxon>
        <taxon>Opisthorchiata</taxon>
        <taxon>Opisthorchiidae</taxon>
        <taxon>Opisthorchis</taxon>
    </lineage>
</organism>
<dbReference type="KEGG" id="ovi:T265_04940"/>
<proteinExistence type="predicted"/>
<dbReference type="EMBL" id="KL596705">
    <property type="protein sequence ID" value="KER28184.1"/>
    <property type="molecule type" value="Genomic_DNA"/>
</dbReference>
<sequence>MNMLSECHSPPISATSDHLMLQTTHRPPQHAMNNSPWRIPMFAAQPTRILQTLEERTAAPENRCNCEIYLVS</sequence>
<evidence type="ECO:0000313" key="2">
    <source>
        <dbReference type="Proteomes" id="UP000054324"/>
    </source>
</evidence>
<dbReference type="GeneID" id="20319122"/>
<accession>A0A075AFY4</accession>
<dbReference type="AlphaFoldDB" id="A0A075AFY4"/>
<dbReference type="CTD" id="20319122"/>
<protein>
    <submittedName>
        <fullName evidence="1">Uncharacterized protein</fullName>
    </submittedName>
</protein>
<reference evidence="1 2" key="1">
    <citation type="submission" date="2013-11" db="EMBL/GenBank/DDBJ databases">
        <title>Opisthorchis viverrini - life in the bile duct.</title>
        <authorList>
            <person name="Young N.D."/>
            <person name="Nagarajan N."/>
            <person name="Lin S.J."/>
            <person name="Korhonen P.K."/>
            <person name="Jex A.R."/>
            <person name="Hall R.S."/>
            <person name="Safavi-Hemami H."/>
            <person name="Kaewkong W."/>
            <person name="Bertrand D."/>
            <person name="Gao S."/>
            <person name="Seet Q."/>
            <person name="Wongkham S."/>
            <person name="Teh B.T."/>
            <person name="Wongkham C."/>
            <person name="Intapan P.M."/>
            <person name="Maleewong W."/>
            <person name="Yang X."/>
            <person name="Hu M."/>
            <person name="Wang Z."/>
            <person name="Hofmann A."/>
            <person name="Sternberg P.W."/>
            <person name="Tan P."/>
            <person name="Wang J."/>
            <person name="Gasser R.B."/>
        </authorList>
    </citation>
    <scope>NUCLEOTIDE SEQUENCE [LARGE SCALE GENOMIC DNA]</scope>
</reference>
<evidence type="ECO:0000313" key="1">
    <source>
        <dbReference type="EMBL" id="KER28184.1"/>
    </source>
</evidence>